<gene>
    <name evidence="1" type="ORF">EVA_12501</name>
</gene>
<sequence length="27" mass="3418">AFLWGESIEGPVYWMKKHKEFIRWYES</sequence>
<protein>
    <submittedName>
        <fullName evidence="1">Uncharacterized protein</fullName>
    </submittedName>
</protein>
<reference evidence="1" key="1">
    <citation type="journal article" date="2012" name="PLoS ONE">
        <title>Gene sets for utilization of primary and secondary nutrition supplies in the distal gut of endangered iberian lynx.</title>
        <authorList>
            <person name="Alcaide M."/>
            <person name="Messina E."/>
            <person name="Richter M."/>
            <person name="Bargiela R."/>
            <person name="Peplies J."/>
            <person name="Huws S.A."/>
            <person name="Newbold C.J."/>
            <person name="Golyshin P.N."/>
            <person name="Simon M.A."/>
            <person name="Lopez G."/>
            <person name="Yakimov M.M."/>
            <person name="Ferrer M."/>
        </authorList>
    </citation>
    <scope>NUCLEOTIDE SEQUENCE</scope>
</reference>
<dbReference type="EMBL" id="AMCI01003826">
    <property type="protein sequence ID" value="EJW99393.1"/>
    <property type="molecule type" value="Genomic_DNA"/>
</dbReference>
<organism evidence="1">
    <name type="scientific">gut metagenome</name>
    <dbReference type="NCBI Taxonomy" id="749906"/>
    <lineage>
        <taxon>unclassified sequences</taxon>
        <taxon>metagenomes</taxon>
        <taxon>organismal metagenomes</taxon>
    </lineage>
</organism>
<feature type="non-terminal residue" evidence="1">
    <location>
        <position position="1"/>
    </location>
</feature>
<evidence type="ECO:0000313" key="1">
    <source>
        <dbReference type="EMBL" id="EJW99393.1"/>
    </source>
</evidence>
<name>J9FXW0_9ZZZZ</name>
<dbReference type="AlphaFoldDB" id="J9FXW0"/>
<proteinExistence type="predicted"/>
<accession>J9FXW0</accession>
<comment type="caution">
    <text evidence="1">The sequence shown here is derived from an EMBL/GenBank/DDBJ whole genome shotgun (WGS) entry which is preliminary data.</text>
</comment>